<dbReference type="Gene3D" id="3.90.70.10">
    <property type="entry name" value="Cysteine proteinases"/>
    <property type="match status" value="1"/>
</dbReference>
<dbReference type="SMART" id="SM00848">
    <property type="entry name" value="Inhibitor_I29"/>
    <property type="match status" value="1"/>
</dbReference>
<dbReference type="GO" id="GO:0006508">
    <property type="term" value="P:proteolysis"/>
    <property type="evidence" value="ECO:0007669"/>
    <property type="project" value="UniProtKB-KW"/>
</dbReference>
<feature type="domain" description="Cathepsin propeptide inhibitor" evidence="9">
    <location>
        <begin position="35"/>
        <end position="92"/>
    </location>
</feature>
<feature type="domain" description="Peptidase C1A papain C-terminal" evidence="8">
    <location>
        <begin position="122"/>
        <end position="340"/>
    </location>
</feature>
<dbReference type="PANTHER" id="PTHR12411">
    <property type="entry name" value="CYSTEINE PROTEASE FAMILY C1-RELATED"/>
    <property type="match status" value="1"/>
</dbReference>
<dbReference type="Pfam" id="PF08246">
    <property type="entry name" value="Inhibitor_I29"/>
    <property type="match status" value="1"/>
</dbReference>
<protein>
    <submittedName>
        <fullName evidence="10">Uncharacterized protein</fullName>
    </submittedName>
</protein>
<evidence type="ECO:0000256" key="2">
    <source>
        <dbReference type="ARBA" id="ARBA00022670"/>
    </source>
</evidence>
<keyword evidence="6" id="KW-1015">Disulfide bond</keyword>
<dbReference type="OrthoDB" id="10253408at2759"/>
<evidence type="ECO:0000313" key="13">
    <source>
        <dbReference type="Proteomes" id="UP000290189"/>
    </source>
</evidence>
<keyword evidence="2" id="KW-0645">Protease</keyword>
<evidence type="ECO:0000256" key="6">
    <source>
        <dbReference type="ARBA" id="ARBA00023157"/>
    </source>
</evidence>
<keyword evidence="11" id="KW-0496">Mitochondrion</keyword>
<organism evidence="10 12">
    <name type="scientific">Plasmodiophora brassicae</name>
    <name type="common">Clubroot disease agent</name>
    <dbReference type="NCBI Taxonomy" id="37360"/>
    <lineage>
        <taxon>Eukaryota</taxon>
        <taxon>Sar</taxon>
        <taxon>Rhizaria</taxon>
        <taxon>Endomyxa</taxon>
        <taxon>Phytomyxea</taxon>
        <taxon>Plasmodiophorida</taxon>
        <taxon>Plasmodiophoridae</taxon>
        <taxon>Plasmodiophora</taxon>
    </lineage>
</organism>
<evidence type="ECO:0000313" key="10">
    <source>
        <dbReference type="EMBL" id="CEP01856.1"/>
    </source>
</evidence>
<keyword evidence="5" id="KW-0865">Zymogen</keyword>
<dbReference type="EMBL" id="CDSF01000120">
    <property type="protein sequence ID" value="CEP01856.1"/>
    <property type="molecule type" value="Genomic_DNA"/>
</dbReference>
<evidence type="ECO:0000256" key="3">
    <source>
        <dbReference type="ARBA" id="ARBA00022729"/>
    </source>
</evidence>
<dbReference type="CDD" id="cd02248">
    <property type="entry name" value="Peptidase_C1A"/>
    <property type="match status" value="1"/>
</dbReference>
<dbReference type="SMART" id="SM00645">
    <property type="entry name" value="Pept_C1"/>
    <property type="match status" value="1"/>
</dbReference>
<evidence type="ECO:0000313" key="12">
    <source>
        <dbReference type="Proteomes" id="UP000039324"/>
    </source>
</evidence>
<dbReference type="AlphaFoldDB" id="A0A0G4J3K6"/>
<dbReference type="STRING" id="37360.A0A0G4J3K6"/>
<dbReference type="InterPro" id="IPR039417">
    <property type="entry name" value="Peptidase_C1A_papain-like"/>
</dbReference>
<dbReference type="PRINTS" id="PR00705">
    <property type="entry name" value="PAPAIN"/>
</dbReference>
<dbReference type="InterPro" id="IPR000668">
    <property type="entry name" value="Peptidase_C1A_C"/>
</dbReference>
<name>A0A0G4J3K6_PLABS</name>
<sequence length="342" mass="38022">MIPVVLACVAVGCCAAGTSLYPRVLVSDDPILAAFEEWRVQHDKSYRSFDEYARRFEVFVDNLVFIDRHNSREGRTWTLKANRFADMTWHEFRHRFGLGKPAGSRTPVFPYETVDFSHHVTVPDEWDWATKGAVTKVKDQGQCGSCWAFATTGSIEGAYFIKNKKLVSLSEQQLVDCSGPEGDEGCDGGLMDFGFQYVLDNDGICTEKAYPYDDEDRQCAALNCTSVVQLSSYVDVEPNNEPALKAAVYLQPVAVAIEADQPEFQFYHTGVMDSYCGTELDHGVLVVGYGVDKETGTPFWKVKNSWGPDWGEDGFIRIKRGTETDSPGQCGIAMKASYPIAA</sequence>
<feature type="chain" id="PRO_5035990829" evidence="7">
    <location>
        <begin position="17"/>
        <end position="342"/>
    </location>
</feature>
<reference evidence="11 13" key="2">
    <citation type="submission" date="2018-03" db="EMBL/GenBank/DDBJ databases">
        <authorList>
            <person name="Fogelqvist J."/>
        </authorList>
    </citation>
    <scope>NUCLEOTIDE SEQUENCE [LARGE SCALE GENOMIC DNA]</scope>
</reference>
<dbReference type="InterPro" id="IPR000169">
    <property type="entry name" value="Pept_cys_AS"/>
</dbReference>
<dbReference type="Proteomes" id="UP000039324">
    <property type="component" value="Unassembled WGS sequence"/>
</dbReference>
<geneLocation type="mitochondrion" evidence="11"/>
<dbReference type="PROSITE" id="PS00639">
    <property type="entry name" value="THIOL_PROTEASE_HIS"/>
    <property type="match status" value="1"/>
</dbReference>
<keyword evidence="3 7" id="KW-0732">Signal</keyword>
<dbReference type="GO" id="GO:0008234">
    <property type="term" value="F:cysteine-type peptidase activity"/>
    <property type="evidence" value="ECO:0007669"/>
    <property type="project" value="InterPro"/>
</dbReference>
<dbReference type="OMA" id="AGKRYWI"/>
<keyword evidence="12" id="KW-1185">Reference proteome</keyword>
<dbReference type="Pfam" id="PF00112">
    <property type="entry name" value="Peptidase_C1"/>
    <property type="match status" value="1"/>
</dbReference>
<dbReference type="SUPFAM" id="SSF54001">
    <property type="entry name" value="Cysteine proteinases"/>
    <property type="match status" value="1"/>
</dbReference>
<evidence type="ECO:0000259" key="8">
    <source>
        <dbReference type="SMART" id="SM00645"/>
    </source>
</evidence>
<dbReference type="InterPro" id="IPR013128">
    <property type="entry name" value="Peptidase_C1A"/>
</dbReference>
<evidence type="ECO:0000256" key="5">
    <source>
        <dbReference type="ARBA" id="ARBA00023145"/>
    </source>
</evidence>
<dbReference type="Proteomes" id="UP000290189">
    <property type="component" value="Unassembled WGS sequence"/>
</dbReference>
<dbReference type="SMR" id="A0A0G4J3K6"/>
<evidence type="ECO:0000256" key="4">
    <source>
        <dbReference type="ARBA" id="ARBA00022801"/>
    </source>
</evidence>
<dbReference type="InterPro" id="IPR025660">
    <property type="entry name" value="Pept_his_AS"/>
</dbReference>
<keyword evidence="4" id="KW-0378">Hydrolase</keyword>
<dbReference type="FunFam" id="3.90.70.10:FF:000067">
    <property type="entry name" value="Senescence-specific cysteine protease"/>
    <property type="match status" value="1"/>
</dbReference>
<dbReference type="InterPro" id="IPR038765">
    <property type="entry name" value="Papain-like_cys_pep_sf"/>
</dbReference>
<feature type="signal peptide" evidence="7">
    <location>
        <begin position="1"/>
        <end position="16"/>
    </location>
</feature>
<proteinExistence type="inferred from homology"/>
<comment type="similarity">
    <text evidence="1">Belongs to the peptidase C1 family.</text>
</comment>
<gene>
    <name evidence="10" type="ORF">PBRA_008799</name>
    <name evidence="11" type="ORF">PLBR_LOCUS3788</name>
</gene>
<dbReference type="PROSITE" id="PS00139">
    <property type="entry name" value="THIOL_PROTEASE_CYS"/>
    <property type="match status" value="1"/>
</dbReference>
<reference evidence="10 12" key="1">
    <citation type="submission" date="2015-02" db="EMBL/GenBank/DDBJ databases">
        <authorList>
            <person name="Chooi Y.-H."/>
        </authorList>
    </citation>
    <scope>NUCLEOTIDE SEQUENCE [LARGE SCALE GENOMIC DNA]</scope>
    <source>
        <strain evidence="10">E3</strain>
    </source>
</reference>
<evidence type="ECO:0000256" key="7">
    <source>
        <dbReference type="SAM" id="SignalP"/>
    </source>
</evidence>
<dbReference type="EMBL" id="OVEO01000006">
    <property type="protein sequence ID" value="SPQ96573.1"/>
    <property type="molecule type" value="Genomic_DNA"/>
</dbReference>
<dbReference type="InterPro" id="IPR013201">
    <property type="entry name" value="Prot_inhib_I29"/>
</dbReference>
<evidence type="ECO:0000256" key="1">
    <source>
        <dbReference type="ARBA" id="ARBA00008455"/>
    </source>
</evidence>
<evidence type="ECO:0000313" key="11">
    <source>
        <dbReference type="EMBL" id="SPQ96573.1"/>
    </source>
</evidence>
<accession>A0A0G4J3K6</accession>
<evidence type="ECO:0000259" key="9">
    <source>
        <dbReference type="SMART" id="SM00848"/>
    </source>
</evidence>